<protein>
    <submittedName>
        <fullName evidence="1">Uncharacterized protein</fullName>
    </submittedName>
</protein>
<proteinExistence type="predicted"/>
<dbReference type="AlphaFoldDB" id="A0A1F4ZB76"/>
<name>A0A1F4ZB76_9BACT</name>
<dbReference type="EMBL" id="MEXL01000015">
    <property type="protein sequence ID" value="OGD03166.1"/>
    <property type="molecule type" value="Genomic_DNA"/>
</dbReference>
<dbReference type="Proteomes" id="UP000178993">
    <property type="component" value="Unassembled WGS sequence"/>
</dbReference>
<reference evidence="1 2" key="1">
    <citation type="journal article" date="2016" name="Nat. Commun.">
        <title>Thousands of microbial genomes shed light on interconnected biogeochemical processes in an aquifer system.</title>
        <authorList>
            <person name="Anantharaman K."/>
            <person name="Brown C.T."/>
            <person name="Hug L.A."/>
            <person name="Sharon I."/>
            <person name="Castelle C.J."/>
            <person name="Probst A.J."/>
            <person name="Thomas B.C."/>
            <person name="Singh A."/>
            <person name="Wilkins M.J."/>
            <person name="Karaoz U."/>
            <person name="Brodie E.L."/>
            <person name="Williams K.H."/>
            <person name="Hubbard S.S."/>
            <person name="Banfield J.F."/>
        </authorList>
    </citation>
    <scope>NUCLEOTIDE SEQUENCE [LARGE SCALE GENOMIC DNA]</scope>
</reference>
<evidence type="ECO:0000313" key="2">
    <source>
        <dbReference type="Proteomes" id="UP000178993"/>
    </source>
</evidence>
<organism evidence="1 2">
    <name type="scientific">Candidatus Amesbacteria bacterium RIFCSPHIGHO2_12_FULL_48_14</name>
    <dbReference type="NCBI Taxonomy" id="1797257"/>
    <lineage>
        <taxon>Bacteria</taxon>
        <taxon>Candidatus Amesiibacteriota</taxon>
    </lineage>
</organism>
<sequence length="80" mass="8859">MPPELLFNNCLYKPGEIVTVTRRGVDHKYEVTSSPDNTKPKKTRGCSIKRALIAAKKVKLDTAIGHCPDCDGSFKVQKIT</sequence>
<evidence type="ECO:0000313" key="1">
    <source>
        <dbReference type="EMBL" id="OGD03166.1"/>
    </source>
</evidence>
<comment type="caution">
    <text evidence="1">The sequence shown here is derived from an EMBL/GenBank/DDBJ whole genome shotgun (WGS) entry which is preliminary data.</text>
</comment>
<gene>
    <name evidence="1" type="ORF">A3E17_04075</name>
</gene>
<accession>A0A1F4ZB76</accession>